<dbReference type="eggNOG" id="ENOG5033MCG">
    <property type="taxonomic scope" value="Bacteria"/>
</dbReference>
<name>L0GSJ4_9GAMM</name>
<dbReference type="Proteomes" id="UP000010816">
    <property type="component" value="Chromosome"/>
</dbReference>
<gene>
    <name evidence="1" type="ORF">Thimo_0902</name>
</gene>
<dbReference type="STRING" id="765912.Thimo_0902"/>
<dbReference type="KEGG" id="tmb:Thimo_0902"/>
<protein>
    <recommendedName>
        <fullName evidence="3">DUF4258 domain-containing protein</fullName>
    </recommendedName>
</protein>
<reference evidence="1 2" key="1">
    <citation type="submission" date="2011-09" db="EMBL/GenBank/DDBJ databases">
        <title>Complete sequence of chromosome of Thioflavicoccus mobilis 8321.</title>
        <authorList>
            <consortium name="US DOE Joint Genome Institute"/>
            <person name="Lucas S."/>
            <person name="Han J."/>
            <person name="Lapidus A."/>
            <person name="Cheng J.-F."/>
            <person name="Goodwin L."/>
            <person name="Pitluck S."/>
            <person name="Peters L."/>
            <person name="Ovchinnikova G."/>
            <person name="Lu M."/>
            <person name="Detter J.C."/>
            <person name="Han C."/>
            <person name="Tapia R."/>
            <person name="Land M."/>
            <person name="Hauser L."/>
            <person name="Kyrpides N."/>
            <person name="Ivanova N."/>
            <person name="Pagani I."/>
            <person name="Vogl K."/>
            <person name="Liu Z."/>
            <person name="Imhoff J."/>
            <person name="Thiel V."/>
            <person name="Frigaard N.-U."/>
            <person name="Bryant D."/>
            <person name="Woyke T."/>
        </authorList>
    </citation>
    <scope>NUCLEOTIDE SEQUENCE [LARGE SCALE GENOMIC DNA]</scope>
    <source>
        <strain evidence="1 2">8321</strain>
    </source>
</reference>
<organism evidence="1 2">
    <name type="scientific">Thioflavicoccus mobilis 8321</name>
    <dbReference type="NCBI Taxonomy" id="765912"/>
    <lineage>
        <taxon>Bacteria</taxon>
        <taxon>Pseudomonadati</taxon>
        <taxon>Pseudomonadota</taxon>
        <taxon>Gammaproteobacteria</taxon>
        <taxon>Chromatiales</taxon>
        <taxon>Chromatiaceae</taxon>
        <taxon>Thioflavicoccus</taxon>
    </lineage>
</organism>
<evidence type="ECO:0008006" key="3">
    <source>
        <dbReference type="Google" id="ProtNLM"/>
    </source>
</evidence>
<evidence type="ECO:0000313" key="2">
    <source>
        <dbReference type="Proteomes" id="UP000010816"/>
    </source>
</evidence>
<dbReference type="AlphaFoldDB" id="L0GSJ4"/>
<dbReference type="HOGENOM" id="CLU_2290394_0_0_6"/>
<dbReference type="RefSeq" id="WP_015279879.1">
    <property type="nucleotide sequence ID" value="NC_019940.1"/>
</dbReference>
<dbReference type="OrthoDB" id="5471681at2"/>
<sequence length="101" mass="11594">MRNPAQNDASPDQTTPFVLTDHANLRMSQRGIGRDQLAAVLRFGRCRHTRGARYFFVGRKEVRRYSGQGLDLRPLENLQVLMAPHSDAFITVYRNARPPRD</sequence>
<evidence type="ECO:0000313" key="1">
    <source>
        <dbReference type="EMBL" id="AGA89733.1"/>
    </source>
</evidence>
<accession>L0GSJ4</accession>
<dbReference type="EMBL" id="CP003051">
    <property type="protein sequence ID" value="AGA89733.1"/>
    <property type="molecule type" value="Genomic_DNA"/>
</dbReference>
<proteinExistence type="predicted"/>
<keyword evidence="2" id="KW-1185">Reference proteome</keyword>